<accession>A0ABQ0RMA8</accession>
<reference evidence="2 3" key="1">
    <citation type="submission" date="2019-06" db="EMBL/GenBank/DDBJ databases">
        <title>Whole genome shotgun sequence of Glutamicibacter nicotianae NBRC 14234.</title>
        <authorList>
            <person name="Hosoyama A."/>
            <person name="Uohara A."/>
            <person name="Ohji S."/>
            <person name="Ichikawa N."/>
        </authorList>
    </citation>
    <scope>NUCLEOTIDE SEQUENCE [LARGE SCALE GENOMIC DNA]</scope>
    <source>
        <strain evidence="2 3">NBRC 14234</strain>
    </source>
</reference>
<dbReference type="EMBL" id="BJNE01000008">
    <property type="protein sequence ID" value="GEC12914.1"/>
    <property type="molecule type" value="Genomic_DNA"/>
</dbReference>
<comment type="caution">
    <text evidence="2">The sequence shown here is derived from an EMBL/GenBank/DDBJ whole genome shotgun (WGS) entry which is preliminary data.</text>
</comment>
<evidence type="ECO:0000313" key="3">
    <source>
        <dbReference type="Proteomes" id="UP000316242"/>
    </source>
</evidence>
<sequence length="65" mass="7021">MERTGTPGKAAIMGPDAEIPRIPTRASKMVTNPDYSFRTQGLHSYAEAGETGDSVEESKYAQFGI</sequence>
<organism evidence="2 3">
    <name type="scientific">Glutamicibacter nicotianae</name>
    <name type="common">Arthrobacter nicotianae</name>
    <dbReference type="NCBI Taxonomy" id="37929"/>
    <lineage>
        <taxon>Bacteria</taxon>
        <taxon>Bacillati</taxon>
        <taxon>Actinomycetota</taxon>
        <taxon>Actinomycetes</taxon>
        <taxon>Micrococcales</taxon>
        <taxon>Micrococcaceae</taxon>
        <taxon>Glutamicibacter</taxon>
    </lineage>
</organism>
<feature type="region of interest" description="Disordered" evidence="1">
    <location>
        <begin position="45"/>
        <end position="65"/>
    </location>
</feature>
<name>A0ABQ0RMA8_GLUNI</name>
<evidence type="ECO:0000313" key="2">
    <source>
        <dbReference type="EMBL" id="GEC12914.1"/>
    </source>
</evidence>
<proteinExistence type="predicted"/>
<keyword evidence="3" id="KW-1185">Reference proteome</keyword>
<evidence type="ECO:0000256" key="1">
    <source>
        <dbReference type="SAM" id="MobiDB-lite"/>
    </source>
</evidence>
<gene>
    <name evidence="2" type="ORF">ANI01nite_21170</name>
</gene>
<dbReference type="Proteomes" id="UP000316242">
    <property type="component" value="Unassembled WGS sequence"/>
</dbReference>
<protein>
    <submittedName>
        <fullName evidence="2">Uncharacterized protein</fullName>
    </submittedName>
</protein>